<name>A0A316YXB9_9BASI</name>
<evidence type="ECO:0000259" key="4">
    <source>
        <dbReference type="PROSITE" id="PS50055"/>
    </source>
</evidence>
<feature type="compositionally biased region" description="Gly residues" evidence="3">
    <location>
        <begin position="358"/>
        <end position="368"/>
    </location>
</feature>
<dbReference type="InterPro" id="IPR029021">
    <property type="entry name" value="Prot-tyrosine_phosphatase-like"/>
</dbReference>
<feature type="compositionally biased region" description="Basic and acidic residues" evidence="3">
    <location>
        <begin position="921"/>
        <end position="931"/>
    </location>
</feature>
<feature type="region of interest" description="Disordered" evidence="3">
    <location>
        <begin position="326"/>
        <end position="373"/>
    </location>
</feature>
<evidence type="ECO:0000313" key="7">
    <source>
        <dbReference type="EMBL" id="PWN93762.1"/>
    </source>
</evidence>
<dbReference type="PRINTS" id="PR00700">
    <property type="entry name" value="PRTYPHPHTASE"/>
</dbReference>
<dbReference type="EMBL" id="KZ819634">
    <property type="protein sequence ID" value="PWN93762.1"/>
    <property type="molecule type" value="Genomic_DNA"/>
</dbReference>
<evidence type="ECO:0000259" key="6">
    <source>
        <dbReference type="PROSITE" id="PS50206"/>
    </source>
</evidence>
<sequence length="1249" mass="132258">MAPFATAFDASLASPAVVTDGHAHPPSDKPPSISTAKAFSASSMVPGSSSSLSSSSSSSPPPALASTPSAATTSAASLNPPMSSSSSDMPSGEGDRTTSMRPPPGSSSRFSFAKRQPPPQLRAEDMARNVSAPDYFGGGTQQSRPQNDAHPWDKLFSGVGAGGSGMQTPMGPPSTSIMASTSSSNPSANNSEPWKGRDSRTSQRTSNQTDGSDYMLKPPTAMARALSGGSSNSTSTQGSAATLMTAADMEKFRPIEPLSLAEVLVSDYKASEGTPLSVSTTTLIIDIRPSTSFSLARIKGSINLCAPSTLLKRSGVTVDRIEEEMLSSEEDQKRFSAWRRGPRKEGGSANGSERSSGSNGGGGGGGGIHMADGEDGAASVTRIVVLDTDTRNVGDAGKPAAGGGGPCLTGLLRKFDLAGFAGELCWLVGGFNFFVSKMSQQRSGGLGLDDLVDRSSIKDATPAPASNAGEKKTAAMRLTREPSLRRSSMPHPQPDRSEARAVVKKKGSLVQPRGLPMEAFMSCSTVTGRDGDESQADGGHGLRQMHTSATEPTMDVFAAQGRAGQTTGAACANPFFDNIRQNRELQHGVTEKIPMKLPPLSQEQQRLLPGFLRRLVELGDEERADELAHAFYEIERAEQARLIATMQQHAAESKLSNSRPKEDFAPPKQSPSSSKALQLSSPFCSVGAGLQCSGIQSKETFPFSIAAALERGAENRYNNIWTYEHSRIRLASSVAAEGSNGLDCSDYLNGSYLEPGREFGCKRRYIATQAPLPCTFETFWTVVWEQNVRVIAMVTREHESGRLQSHNYWSDVSFSGGLALKLVEEVTLDAHGQPVSADDVGKLDDGGGNLFPSMSGGPSEDGRRKPAMIKRMLQLTNRAASSQDAPRTILHLQFIDWPDYSVPDSCDSLLNYMDLAARGQHEADTQLRQEGKASNGSSSSAGVGPLVVHCSAGVGRTGTYVVIDSVLDILRKNRFAALRSGDVTELGVWEDGSAACASTARGRPTTANSASMWRQPPKLDGNSSTFGTADYFGGLMSTGSEDNTRTPRRSLKRELSPSAMDIDSSDSTDSTMERDVRSPPPLQRTRSDDIDEEVDSDARSLTTAANGRKDASVAALFAANHQEERSRRSSAGSGVETPSRAMGSMKITWDSNTSTPIKGVLPISGSKGQQAGAGATAEPSPFFSSLGAPAVALNATSKSGPPQQASDAVDLVRKAVETIREQRMSTVQTTRQYVFAYSAVLQGLLRDTR</sequence>
<keyword evidence="8" id="KW-1185">Reference proteome</keyword>
<feature type="domain" description="Tyrosine-protein phosphatase" evidence="4">
    <location>
        <begin position="714"/>
        <end position="986"/>
    </location>
</feature>
<feature type="region of interest" description="Disordered" evidence="3">
    <location>
        <begin position="458"/>
        <end position="508"/>
    </location>
</feature>
<dbReference type="InParanoid" id="A0A316YXB9"/>
<evidence type="ECO:0000256" key="1">
    <source>
        <dbReference type="ARBA" id="ARBA00009649"/>
    </source>
</evidence>
<feature type="compositionally biased region" description="Polar residues" evidence="3">
    <location>
        <begin position="202"/>
        <end position="211"/>
    </location>
</feature>
<feature type="region of interest" description="Disordered" evidence="3">
    <location>
        <begin position="1"/>
        <end position="217"/>
    </location>
</feature>
<dbReference type="InterPro" id="IPR001763">
    <property type="entry name" value="Rhodanese-like_dom"/>
</dbReference>
<dbReference type="Pfam" id="PF00102">
    <property type="entry name" value="Y_phosphatase"/>
    <property type="match status" value="2"/>
</dbReference>
<organism evidence="7 8">
    <name type="scientific">Acaromyces ingoldii</name>
    <dbReference type="NCBI Taxonomy" id="215250"/>
    <lineage>
        <taxon>Eukaryota</taxon>
        <taxon>Fungi</taxon>
        <taxon>Dikarya</taxon>
        <taxon>Basidiomycota</taxon>
        <taxon>Ustilaginomycotina</taxon>
        <taxon>Exobasidiomycetes</taxon>
        <taxon>Exobasidiales</taxon>
        <taxon>Cryptobasidiaceae</taxon>
        <taxon>Acaromyces</taxon>
    </lineage>
</organism>
<dbReference type="InterPro" id="IPR016130">
    <property type="entry name" value="Tyr_Pase_AS"/>
</dbReference>
<feature type="compositionally biased region" description="Low complexity" evidence="3">
    <location>
        <begin position="666"/>
        <end position="676"/>
    </location>
</feature>
<feature type="compositionally biased region" description="Low complexity" evidence="3">
    <location>
        <begin position="1061"/>
        <end position="1070"/>
    </location>
</feature>
<dbReference type="PROSITE" id="PS00383">
    <property type="entry name" value="TYR_PHOSPHATASE_1"/>
    <property type="match status" value="1"/>
</dbReference>
<reference evidence="7 8" key="1">
    <citation type="journal article" date="2018" name="Mol. Biol. Evol.">
        <title>Broad Genomic Sampling Reveals a Smut Pathogenic Ancestry of the Fungal Clade Ustilaginomycotina.</title>
        <authorList>
            <person name="Kijpornyongpan T."/>
            <person name="Mondo S.J."/>
            <person name="Barry K."/>
            <person name="Sandor L."/>
            <person name="Lee J."/>
            <person name="Lipzen A."/>
            <person name="Pangilinan J."/>
            <person name="LaButti K."/>
            <person name="Hainaut M."/>
            <person name="Henrissat B."/>
            <person name="Grigoriev I.V."/>
            <person name="Spatafora J.W."/>
            <person name="Aime M.C."/>
        </authorList>
    </citation>
    <scope>NUCLEOTIDE SEQUENCE [LARGE SCALE GENOMIC DNA]</scope>
    <source>
        <strain evidence="7 8">MCA 4198</strain>
    </source>
</reference>
<dbReference type="InterPro" id="IPR000242">
    <property type="entry name" value="PTP_cat"/>
</dbReference>
<dbReference type="SMART" id="SM00404">
    <property type="entry name" value="PTPc_motif"/>
    <property type="match status" value="1"/>
</dbReference>
<dbReference type="Proteomes" id="UP000245768">
    <property type="component" value="Unassembled WGS sequence"/>
</dbReference>
<feature type="domain" description="Rhodanese" evidence="6">
    <location>
        <begin position="282"/>
        <end position="345"/>
    </location>
</feature>
<dbReference type="InterPro" id="IPR003595">
    <property type="entry name" value="Tyr_Pase_cat"/>
</dbReference>
<dbReference type="PROSITE" id="PS50055">
    <property type="entry name" value="TYR_PHOSPHATASE_PTP"/>
    <property type="match status" value="1"/>
</dbReference>
<feature type="compositionally biased region" description="Low complexity" evidence="3">
    <location>
        <begin position="173"/>
        <end position="191"/>
    </location>
</feature>
<dbReference type="RefSeq" id="XP_025380960.1">
    <property type="nucleotide sequence ID" value="XM_025520622.1"/>
</dbReference>
<feature type="compositionally biased region" description="Low complexity" evidence="3">
    <location>
        <begin position="40"/>
        <end position="91"/>
    </location>
</feature>
<dbReference type="AlphaFoldDB" id="A0A316YXB9"/>
<evidence type="ECO:0000256" key="3">
    <source>
        <dbReference type="SAM" id="MobiDB-lite"/>
    </source>
</evidence>
<dbReference type="OrthoDB" id="6058203at2759"/>
<feature type="domain" description="Tyrosine specific protein phosphatases" evidence="5">
    <location>
        <begin position="910"/>
        <end position="966"/>
    </location>
</feature>
<dbReference type="GO" id="GO:0004725">
    <property type="term" value="F:protein tyrosine phosphatase activity"/>
    <property type="evidence" value="ECO:0007669"/>
    <property type="project" value="UniProtKB-EC"/>
</dbReference>
<feature type="region of interest" description="Disordered" evidence="3">
    <location>
        <begin position="999"/>
        <end position="1098"/>
    </location>
</feature>
<dbReference type="PROSITE" id="PS50056">
    <property type="entry name" value="TYR_PHOSPHATASE_2"/>
    <property type="match status" value="1"/>
</dbReference>
<dbReference type="InterPro" id="IPR000387">
    <property type="entry name" value="Tyr_Pase_dom"/>
</dbReference>
<dbReference type="SUPFAM" id="SSF52821">
    <property type="entry name" value="Rhodanese/Cell cycle control phosphatase"/>
    <property type="match status" value="1"/>
</dbReference>
<dbReference type="SMART" id="SM00194">
    <property type="entry name" value="PTPc"/>
    <property type="match status" value="1"/>
</dbReference>
<evidence type="ECO:0000256" key="2">
    <source>
        <dbReference type="ARBA" id="ARBA00013064"/>
    </source>
</evidence>
<dbReference type="PANTHER" id="PTHR19134:SF561">
    <property type="entry name" value="PROTEIN TYROSINE PHOSPHATASE 36E, ISOFORM A"/>
    <property type="match status" value="1"/>
</dbReference>
<feature type="region of interest" description="Disordered" evidence="3">
    <location>
        <begin position="526"/>
        <end position="547"/>
    </location>
</feature>
<protein>
    <recommendedName>
        <fullName evidence="2">protein-tyrosine-phosphatase</fullName>
        <ecNumber evidence="2">3.1.3.48</ecNumber>
    </recommendedName>
</protein>
<evidence type="ECO:0000259" key="5">
    <source>
        <dbReference type="PROSITE" id="PS50056"/>
    </source>
</evidence>
<dbReference type="STRING" id="215250.A0A316YXB9"/>
<feature type="compositionally biased region" description="Basic and acidic residues" evidence="3">
    <location>
        <begin position="469"/>
        <end position="484"/>
    </location>
</feature>
<feature type="region of interest" description="Disordered" evidence="3">
    <location>
        <begin position="921"/>
        <end position="941"/>
    </location>
</feature>
<dbReference type="PANTHER" id="PTHR19134">
    <property type="entry name" value="RECEPTOR-TYPE TYROSINE-PROTEIN PHOSPHATASE"/>
    <property type="match status" value="1"/>
</dbReference>
<dbReference type="SUPFAM" id="SSF52799">
    <property type="entry name" value="(Phosphotyrosine protein) phosphatases II"/>
    <property type="match status" value="1"/>
</dbReference>
<dbReference type="EC" id="3.1.3.48" evidence="2"/>
<accession>A0A316YXB9</accession>
<comment type="similarity">
    <text evidence="1">Belongs to the protein-tyrosine phosphatase family. Non-receptor class subfamily.</text>
</comment>
<dbReference type="InterPro" id="IPR050348">
    <property type="entry name" value="Protein-Tyr_Phosphatase"/>
</dbReference>
<dbReference type="InterPro" id="IPR036873">
    <property type="entry name" value="Rhodanese-like_dom_sf"/>
</dbReference>
<proteinExistence type="inferred from homology"/>
<gene>
    <name evidence="7" type="ORF">FA10DRAFT_264370</name>
</gene>
<dbReference type="PROSITE" id="PS50206">
    <property type="entry name" value="RHODANESE_3"/>
    <property type="match status" value="1"/>
</dbReference>
<dbReference type="Gene3D" id="3.90.190.10">
    <property type="entry name" value="Protein tyrosine phosphatase superfamily"/>
    <property type="match status" value="2"/>
</dbReference>
<feature type="region of interest" description="Disordered" evidence="3">
    <location>
        <begin position="648"/>
        <end position="676"/>
    </location>
</feature>
<dbReference type="Gene3D" id="3.40.250.10">
    <property type="entry name" value="Rhodanese-like domain"/>
    <property type="match status" value="1"/>
</dbReference>
<feature type="compositionally biased region" description="Polar residues" evidence="3">
    <location>
        <begin position="648"/>
        <end position="658"/>
    </location>
</feature>
<feature type="region of interest" description="Disordered" evidence="3">
    <location>
        <begin position="1120"/>
        <end position="1141"/>
    </location>
</feature>
<evidence type="ECO:0000313" key="8">
    <source>
        <dbReference type="Proteomes" id="UP000245768"/>
    </source>
</evidence>
<dbReference type="GeneID" id="37042538"/>